<accession>A0A101SHP6</accession>
<sequence>MTSPGNRNRRSPCTALPLHIHPLPEETDVTIALEPHTPQAFVDPYAADPAETAWPPASAGQDRDHLLPPPNPSERLSILIDPRDHHRLALHAALTAAGIPPRPEDRDAIDQLSALPSGINTTLQRWLSHTASQ</sequence>
<evidence type="ECO:0000313" key="2">
    <source>
        <dbReference type="EMBL" id="KUN74059.1"/>
    </source>
</evidence>
<evidence type="ECO:0000256" key="1">
    <source>
        <dbReference type="SAM" id="MobiDB-lite"/>
    </source>
</evidence>
<reference evidence="2 3" key="1">
    <citation type="submission" date="2015-10" db="EMBL/GenBank/DDBJ databases">
        <title>Draft genome sequence of Streptomyces canus DSM 40017, type strain for the species Streptomyces canus.</title>
        <authorList>
            <person name="Ruckert C."/>
            <person name="Winkler A."/>
            <person name="Kalinowski J."/>
            <person name="Kampfer P."/>
            <person name="Glaeser S."/>
        </authorList>
    </citation>
    <scope>NUCLEOTIDE SEQUENCE [LARGE SCALE GENOMIC DNA]</scope>
    <source>
        <strain evidence="2 3">DSM 40017</strain>
    </source>
</reference>
<protein>
    <submittedName>
        <fullName evidence="2">Uncharacterized protein</fullName>
    </submittedName>
</protein>
<feature type="region of interest" description="Disordered" evidence="1">
    <location>
        <begin position="49"/>
        <end position="74"/>
    </location>
</feature>
<gene>
    <name evidence="2" type="ORF">AQJ46_00205</name>
</gene>
<dbReference type="Proteomes" id="UP000053669">
    <property type="component" value="Unassembled WGS sequence"/>
</dbReference>
<organism evidence="2 3">
    <name type="scientific">Streptomyces canus</name>
    <dbReference type="NCBI Taxonomy" id="58343"/>
    <lineage>
        <taxon>Bacteria</taxon>
        <taxon>Bacillati</taxon>
        <taxon>Actinomycetota</taxon>
        <taxon>Actinomycetes</taxon>
        <taxon>Kitasatosporales</taxon>
        <taxon>Streptomycetaceae</taxon>
        <taxon>Streptomyces</taxon>
        <taxon>Streptomyces aurantiacus group</taxon>
    </lineage>
</organism>
<dbReference type="AlphaFoldDB" id="A0A101SHP6"/>
<dbReference type="EMBL" id="LMWU01000001">
    <property type="protein sequence ID" value="KUN74059.1"/>
    <property type="molecule type" value="Genomic_DNA"/>
</dbReference>
<name>A0A101SHP6_9ACTN</name>
<comment type="caution">
    <text evidence="2">The sequence shown here is derived from an EMBL/GenBank/DDBJ whole genome shotgun (WGS) entry which is preliminary data.</text>
</comment>
<evidence type="ECO:0000313" key="3">
    <source>
        <dbReference type="Proteomes" id="UP000053669"/>
    </source>
</evidence>
<proteinExistence type="predicted"/>